<feature type="region of interest" description="Disordered" evidence="1">
    <location>
        <begin position="1"/>
        <end position="128"/>
    </location>
</feature>
<feature type="compositionally biased region" description="Polar residues" evidence="1">
    <location>
        <begin position="623"/>
        <end position="636"/>
    </location>
</feature>
<feature type="compositionally biased region" description="Basic and acidic residues" evidence="1">
    <location>
        <begin position="724"/>
        <end position="733"/>
    </location>
</feature>
<feature type="compositionally biased region" description="Polar residues" evidence="1">
    <location>
        <begin position="97"/>
        <end position="106"/>
    </location>
</feature>
<feature type="compositionally biased region" description="Acidic residues" evidence="1">
    <location>
        <begin position="1"/>
        <end position="11"/>
    </location>
</feature>
<dbReference type="InterPro" id="IPR032675">
    <property type="entry name" value="LRR_dom_sf"/>
</dbReference>
<dbReference type="Proteomes" id="UP001396898">
    <property type="component" value="Unassembled WGS sequence"/>
</dbReference>
<evidence type="ECO:0000256" key="1">
    <source>
        <dbReference type="SAM" id="MobiDB-lite"/>
    </source>
</evidence>
<dbReference type="SUPFAM" id="SSF52047">
    <property type="entry name" value="RNI-like"/>
    <property type="match status" value="1"/>
</dbReference>
<accession>A0ABR1RA77</accession>
<gene>
    <name evidence="2" type="ORF">PG991_012538</name>
</gene>
<feature type="compositionally biased region" description="Basic residues" evidence="1">
    <location>
        <begin position="18"/>
        <end position="40"/>
    </location>
</feature>
<keyword evidence="3" id="KW-1185">Reference proteome</keyword>
<evidence type="ECO:0000313" key="2">
    <source>
        <dbReference type="EMBL" id="KAK8006241.1"/>
    </source>
</evidence>
<proteinExistence type="predicted"/>
<dbReference type="EMBL" id="JAQQWI010000017">
    <property type="protein sequence ID" value="KAK8006241.1"/>
    <property type="molecule type" value="Genomic_DNA"/>
</dbReference>
<evidence type="ECO:0008006" key="4">
    <source>
        <dbReference type="Google" id="ProtNLM"/>
    </source>
</evidence>
<dbReference type="Gene3D" id="3.80.10.10">
    <property type="entry name" value="Ribonuclease Inhibitor"/>
    <property type="match status" value="1"/>
</dbReference>
<protein>
    <recommendedName>
        <fullName evidence="4">F-box domain-containing protein</fullName>
    </recommendedName>
</protein>
<sequence length="733" mass="83240">MASSSDEDFGADSDNRRPRTPTRRPPARTAKQKVPVRKTRASACNYHETSDEDSGDSASGAESAIEQTHNTEASGPKRKRVTSSNQNVRRSKRTLRSFGSPTTPQQSRKRSGPVKKQTPTNHRSIRNAEIRSQTVCSLAGNWASLPYLVWRGVFDEIASPLRDLSAHDEAKSEATRTLLASSRSSKILAEPALTALYQAPPLMLCSTHQLLHTLMTPPDSTMFNYRPKVEVLRIEVEQTLSKKNWGTYLNLKELIQYLPRLKHIDLYTALDAKPWRQLDKSVRWKYSPEMFNALHSMPPMGNPDLRDEGLTYLPLESWSWSARLIPAAWTMDEIRSIHSSQSFQSLRKITFINFQVPSVTSKIKDPIAIAAMDNPVIRDIASTISLLPMLEHLVLEASTVANGSLLEQLPRNLKHFELINCWDVEAEHMVDFLRDRGHSLKSIVLNHCQSLSLQFLPILGSACPNLEEIHVNTKYFRHHEFYNDDQPFWDVFLEPDQIPTWPTTLRCINMQHLQFNEAHVAAHNFCKSLETSATRLRHLRKLAIDIKLKCDLTTRTLLRNHWTKRLQTIFKRPLVVPASVADASRLAHQLEQKAVLEPGRRKSLKACSTPMRRSIRLAEISSPDVTQDEASNTSGREVSRRGQVRKEARRLGNESHDADDEGEDELSAELYTDPLKVDAGAVQRLCDVVEIQLDNSRAVEEQFVITDIRGGPESEEEEEEDPDWNGHDEDFDL</sequence>
<feature type="compositionally biased region" description="Basic and acidic residues" evidence="1">
    <location>
        <begin position="637"/>
        <end position="656"/>
    </location>
</feature>
<comment type="caution">
    <text evidence="2">The sequence shown here is derived from an EMBL/GenBank/DDBJ whole genome shotgun (WGS) entry which is preliminary data.</text>
</comment>
<feature type="region of interest" description="Disordered" evidence="1">
    <location>
        <begin position="617"/>
        <end position="665"/>
    </location>
</feature>
<feature type="compositionally biased region" description="Acidic residues" evidence="1">
    <location>
        <begin position="713"/>
        <end position="723"/>
    </location>
</feature>
<evidence type="ECO:0000313" key="3">
    <source>
        <dbReference type="Proteomes" id="UP001396898"/>
    </source>
</evidence>
<feature type="region of interest" description="Disordered" evidence="1">
    <location>
        <begin position="706"/>
        <end position="733"/>
    </location>
</feature>
<reference evidence="2 3" key="1">
    <citation type="submission" date="2023-01" db="EMBL/GenBank/DDBJ databases">
        <title>Analysis of 21 Apiospora genomes using comparative genomics revels a genus with tremendous synthesis potential of carbohydrate active enzymes and secondary metabolites.</title>
        <authorList>
            <person name="Sorensen T."/>
        </authorList>
    </citation>
    <scope>NUCLEOTIDE SEQUENCE [LARGE SCALE GENOMIC DNA]</scope>
    <source>
        <strain evidence="2 3">CBS 20057</strain>
    </source>
</reference>
<name>A0ABR1RA77_9PEZI</name>
<organism evidence="2 3">
    <name type="scientific">Apiospora marii</name>
    <dbReference type="NCBI Taxonomy" id="335849"/>
    <lineage>
        <taxon>Eukaryota</taxon>
        <taxon>Fungi</taxon>
        <taxon>Dikarya</taxon>
        <taxon>Ascomycota</taxon>
        <taxon>Pezizomycotina</taxon>
        <taxon>Sordariomycetes</taxon>
        <taxon>Xylariomycetidae</taxon>
        <taxon>Amphisphaeriales</taxon>
        <taxon>Apiosporaceae</taxon>
        <taxon>Apiospora</taxon>
    </lineage>
</organism>